<keyword evidence="2" id="KW-1185">Reference proteome</keyword>
<gene>
    <name evidence="1" type="ORF">H920_00775</name>
</gene>
<dbReference type="Proteomes" id="UP000028990">
    <property type="component" value="Unassembled WGS sequence"/>
</dbReference>
<organism evidence="1 2">
    <name type="scientific">Fukomys damarensis</name>
    <name type="common">Damaraland mole rat</name>
    <name type="synonym">Cryptomys damarensis</name>
    <dbReference type="NCBI Taxonomy" id="885580"/>
    <lineage>
        <taxon>Eukaryota</taxon>
        <taxon>Metazoa</taxon>
        <taxon>Chordata</taxon>
        <taxon>Craniata</taxon>
        <taxon>Vertebrata</taxon>
        <taxon>Euteleostomi</taxon>
        <taxon>Mammalia</taxon>
        <taxon>Eutheria</taxon>
        <taxon>Euarchontoglires</taxon>
        <taxon>Glires</taxon>
        <taxon>Rodentia</taxon>
        <taxon>Hystricomorpha</taxon>
        <taxon>Bathyergidae</taxon>
        <taxon>Fukomys</taxon>
    </lineage>
</organism>
<sequence>MTLDVSWDLQGEHSLDGLSQSLLQCQVFLQEPLLLSMLSPIHKAWVWQLLGDLDPPNLVSTPLSAWEVPPAQAWLSGGSML</sequence>
<proteinExistence type="predicted"/>
<evidence type="ECO:0000313" key="1">
    <source>
        <dbReference type="EMBL" id="KFO37826.1"/>
    </source>
</evidence>
<reference evidence="1 2" key="1">
    <citation type="submission" date="2013-11" db="EMBL/GenBank/DDBJ databases">
        <title>The Damaraland mole rat (Fukomys damarensis) genome and evolution of African mole rats.</title>
        <authorList>
            <person name="Gladyshev V.N."/>
            <person name="Fang X."/>
        </authorList>
    </citation>
    <scope>NUCLEOTIDE SEQUENCE [LARGE SCALE GENOMIC DNA]</scope>
    <source>
        <tissue evidence="1">Liver</tissue>
    </source>
</reference>
<name>A0A091EQ43_FUKDA</name>
<evidence type="ECO:0000313" key="2">
    <source>
        <dbReference type="Proteomes" id="UP000028990"/>
    </source>
</evidence>
<accession>A0A091EQ43</accession>
<dbReference type="AlphaFoldDB" id="A0A091EQ43"/>
<dbReference type="EMBL" id="KN120716">
    <property type="protein sequence ID" value="KFO37826.1"/>
    <property type="molecule type" value="Genomic_DNA"/>
</dbReference>
<protein>
    <submittedName>
        <fullName evidence="1">Uncharacterized protein</fullName>
    </submittedName>
</protein>